<dbReference type="Proteomes" id="UP001234297">
    <property type="component" value="Chromosome 1"/>
</dbReference>
<proteinExistence type="predicted"/>
<organism evidence="1 2">
    <name type="scientific">Persea americana</name>
    <name type="common">Avocado</name>
    <dbReference type="NCBI Taxonomy" id="3435"/>
    <lineage>
        <taxon>Eukaryota</taxon>
        <taxon>Viridiplantae</taxon>
        <taxon>Streptophyta</taxon>
        <taxon>Embryophyta</taxon>
        <taxon>Tracheophyta</taxon>
        <taxon>Spermatophyta</taxon>
        <taxon>Magnoliopsida</taxon>
        <taxon>Magnoliidae</taxon>
        <taxon>Laurales</taxon>
        <taxon>Lauraceae</taxon>
        <taxon>Persea</taxon>
    </lineage>
</organism>
<name>A0ACC2MTS1_PERAE</name>
<keyword evidence="2" id="KW-1185">Reference proteome</keyword>
<comment type="caution">
    <text evidence="1">The sequence shown here is derived from an EMBL/GenBank/DDBJ whole genome shotgun (WGS) entry which is preliminary data.</text>
</comment>
<accession>A0ACC2MTS1</accession>
<evidence type="ECO:0000313" key="2">
    <source>
        <dbReference type="Proteomes" id="UP001234297"/>
    </source>
</evidence>
<protein>
    <submittedName>
        <fullName evidence="1">Uncharacterized protein</fullName>
    </submittedName>
</protein>
<gene>
    <name evidence="1" type="ORF">MRB53_002092</name>
</gene>
<dbReference type="EMBL" id="CM056809">
    <property type="protein sequence ID" value="KAJ8649069.1"/>
    <property type="molecule type" value="Genomic_DNA"/>
</dbReference>
<sequence length="74" mass="8505">MGHGEWLAFPHGGMKWLFNCFGHYFCLHFEAFQMGTGPVYMAFLGFMGEEFEAKKFAYCVEVAGDGRKLYTECE</sequence>
<reference evidence="1 2" key="1">
    <citation type="journal article" date="2022" name="Hortic Res">
        <title>A haplotype resolved chromosomal level avocado genome allows analysis of novel avocado genes.</title>
        <authorList>
            <person name="Nath O."/>
            <person name="Fletcher S.J."/>
            <person name="Hayward A."/>
            <person name="Shaw L.M."/>
            <person name="Masouleh A.K."/>
            <person name="Furtado A."/>
            <person name="Henry R.J."/>
            <person name="Mitter N."/>
        </authorList>
    </citation>
    <scope>NUCLEOTIDE SEQUENCE [LARGE SCALE GENOMIC DNA]</scope>
    <source>
        <strain evidence="2">cv. Hass</strain>
    </source>
</reference>
<evidence type="ECO:0000313" key="1">
    <source>
        <dbReference type="EMBL" id="KAJ8649069.1"/>
    </source>
</evidence>